<sequence length="329" mass="33484">METGVRAALRSGDRHVVERVRRLCVLAGVELEVRPPGSDPPTTAAVLIDDRADPADPPWRGAATTGELLELGAGGLTLPADAEVVLDALSRAVAPRRARVVGVVGAVGGVGTSALAAVLARLAVTAGRTTALVDLDPAGGGLEVLLGVEHDPGPRWCDVLTERGGFPPDRLMAALPQWHGVRVLSSDVRGGVAGGHPVAVDAVGALTRAADALVLDLPRAVLAPGAEREWLALCDETVLLTACDTRAAAAAAAAVGVLGEVRLVVRGPAAGTLLPEDVADVCGRSLAAVLRPERAFTAGVERGLSPGDQRRGPLVATGRRLLRTVGLGP</sequence>
<dbReference type="InterPro" id="IPR027417">
    <property type="entry name" value="P-loop_NTPase"/>
</dbReference>
<evidence type="ECO:0000313" key="2">
    <source>
        <dbReference type="Proteomes" id="UP000661894"/>
    </source>
</evidence>
<gene>
    <name evidence="1" type="ORF">H9624_10580</name>
</gene>
<dbReference type="InterPro" id="IPR050625">
    <property type="entry name" value="ParA/MinD_ATPase"/>
</dbReference>
<name>A0ABR8Z364_9MICO</name>
<reference evidence="1 2" key="1">
    <citation type="submission" date="2020-08" db="EMBL/GenBank/DDBJ databases">
        <title>A Genomic Blueprint of the Chicken Gut Microbiome.</title>
        <authorList>
            <person name="Gilroy R."/>
            <person name="Ravi A."/>
            <person name="Getino M."/>
            <person name="Pursley I."/>
            <person name="Horton D.L."/>
            <person name="Alikhan N.-F."/>
            <person name="Baker D."/>
            <person name="Gharbi K."/>
            <person name="Hall N."/>
            <person name="Watson M."/>
            <person name="Adriaenssens E.M."/>
            <person name="Foster-Nyarko E."/>
            <person name="Jarju S."/>
            <person name="Secka A."/>
            <person name="Antonio M."/>
            <person name="Oren A."/>
            <person name="Chaudhuri R."/>
            <person name="La Ragione R.M."/>
            <person name="Hildebrand F."/>
            <person name="Pallen M.J."/>
        </authorList>
    </citation>
    <scope>NUCLEOTIDE SEQUENCE [LARGE SCALE GENOMIC DNA]</scope>
    <source>
        <strain evidence="1 2">Sa1BUA1</strain>
    </source>
</reference>
<protein>
    <submittedName>
        <fullName evidence="1">Pilus assembly protein FlpE</fullName>
    </submittedName>
</protein>
<dbReference type="SUPFAM" id="SSF52540">
    <property type="entry name" value="P-loop containing nucleoside triphosphate hydrolases"/>
    <property type="match status" value="1"/>
</dbReference>
<evidence type="ECO:0000313" key="1">
    <source>
        <dbReference type="EMBL" id="MBD8062771.1"/>
    </source>
</evidence>
<dbReference type="InterPro" id="IPR022521">
    <property type="entry name" value="Rv3660c"/>
</dbReference>
<dbReference type="Gene3D" id="3.40.50.300">
    <property type="entry name" value="P-loop containing nucleotide triphosphate hydrolases"/>
    <property type="match status" value="1"/>
</dbReference>
<dbReference type="RefSeq" id="WP_251839875.1">
    <property type="nucleotide sequence ID" value="NZ_JACSPO010000005.1"/>
</dbReference>
<organism evidence="1 2">
    <name type="scientific">Oceanitalea stevensii</name>
    <dbReference type="NCBI Taxonomy" id="2763072"/>
    <lineage>
        <taxon>Bacteria</taxon>
        <taxon>Bacillati</taxon>
        <taxon>Actinomycetota</taxon>
        <taxon>Actinomycetes</taxon>
        <taxon>Micrococcales</taxon>
        <taxon>Bogoriellaceae</taxon>
        <taxon>Georgenia</taxon>
    </lineage>
</organism>
<proteinExistence type="predicted"/>
<dbReference type="NCBIfam" id="TIGR03815">
    <property type="entry name" value="CpaE_hom_Actino"/>
    <property type="match status" value="1"/>
</dbReference>
<dbReference type="PANTHER" id="PTHR43384:SF11">
    <property type="entry name" value="SEPTUM SITE DETERMINING PROTEIN"/>
    <property type="match status" value="1"/>
</dbReference>
<dbReference type="Proteomes" id="UP000661894">
    <property type="component" value="Unassembled WGS sequence"/>
</dbReference>
<comment type="caution">
    <text evidence="1">The sequence shown here is derived from an EMBL/GenBank/DDBJ whole genome shotgun (WGS) entry which is preliminary data.</text>
</comment>
<keyword evidence="2" id="KW-1185">Reference proteome</keyword>
<dbReference type="EMBL" id="JACSPO010000005">
    <property type="protein sequence ID" value="MBD8062771.1"/>
    <property type="molecule type" value="Genomic_DNA"/>
</dbReference>
<accession>A0ABR8Z364</accession>
<dbReference type="PANTHER" id="PTHR43384">
    <property type="entry name" value="SEPTUM SITE-DETERMINING PROTEIN MIND HOMOLOG, CHLOROPLASTIC-RELATED"/>
    <property type="match status" value="1"/>
</dbReference>